<dbReference type="EC" id="3.9.1.3" evidence="5"/>
<dbReference type="Gene3D" id="3.50.20.20">
    <property type="entry name" value="Janus/Ocnus"/>
    <property type="match status" value="1"/>
</dbReference>
<keyword evidence="15" id="KW-1185">Reference proteome</keyword>
<keyword evidence="8" id="KW-0378">Hydrolase</keyword>
<accession>A0A850TLK1</accession>
<evidence type="ECO:0000256" key="12">
    <source>
        <dbReference type="ARBA" id="ARBA00049028"/>
    </source>
</evidence>
<comment type="catalytic activity">
    <reaction evidence="12">
        <text>N(pros)-phospho-L-histidyl-[protein] + H2O = L-histidyl-[protein] + phosphate</text>
        <dbReference type="Rhea" id="RHEA:47964"/>
        <dbReference type="Rhea" id="RHEA-COMP:9745"/>
        <dbReference type="Rhea" id="RHEA-COMP:9746"/>
        <dbReference type="ChEBI" id="CHEBI:15377"/>
        <dbReference type="ChEBI" id="CHEBI:29979"/>
        <dbReference type="ChEBI" id="CHEBI:43474"/>
        <dbReference type="ChEBI" id="CHEBI:64837"/>
        <dbReference type="EC" id="3.9.1.3"/>
    </reaction>
</comment>
<comment type="subunit">
    <text evidence="4">Monomer.</text>
</comment>
<name>A0A850TLK1_GRUAM</name>
<evidence type="ECO:0000256" key="3">
    <source>
        <dbReference type="ARBA" id="ARBA00010971"/>
    </source>
</evidence>
<evidence type="ECO:0000256" key="13">
    <source>
        <dbReference type="ARBA" id="ARBA00049335"/>
    </source>
</evidence>
<comment type="caution">
    <text evidence="14">The sequence shown here is derived from an EMBL/GenBank/DDBJ whole genome shotgun (WGS) entry which is preliminary data.</text>
</comment>
<evidence type="ECO:0000256" key="2">
    <source>
        <dbReference type="ARBA" id="ARBA00004496"/>
    </source>
</evidence>
<comment type="catalytic activity">
    <reaction evidence="13">
        <text>N(tele)-phospho-L-histidyl-[protein] + H2O = L-histidyl-[protein] + phosphate</text>
        <dbReference type="Rhea" id="RHEA:47960"/>
        <dbReference type="Rhea" id="RHEA-COMP:9745"/>
        <dbReference type="Rhea" id="RHEA-COMP:10719"/>
        <dbReference type="ChEBI" id="CHEBI:15377"/>
        <dbReference type="ChEBI" id="CHEBI:29979"/>
        <dbReference type="ChEBI" id="CHEBI:43474"/>
        <dbReference type="ChEBI" id="CHEBI:83586"/>
        <dbReference type="EC" id="3.9.1.3"/>
    </reaction>
</comment>
<organism evidence="14 15">
    <name type="scientific">Grus americana</name>
    <name type="common">Whooping crane</name>
    <dbReference type="NCBI Taxonomy" id="9117"/>
    <lineage>
        <taxon>Eukaryota</taxon>
        <taxon>Metazoa</taxon>
        <taxon>Chordata</taxon>
        <taxon>Craniata</taxon>
        <taxon>Vertebrata</taxon>
        <taxon>Euteleostomi</taxon>
        <taxon>Archelosauria</taxon>
        <taxon>Archosauria</taxon>
        <taxon>Dinosauria</taxon>
        <taxon>Saurischia</taxon>
        <taxon>Theropoda</taxon>
        <taxon>Coelurosauria</taxon>
        <taxon>Aves</taxon>
        <taxon>Neognathae</taxon>
        <taxon>Neoaves</taxon>
        <taxon>Gruiformes</taxon>
        <taxon>Gruidae</taxon>
        <taxon>Grus</taxon>
    </lineage>
</organism>
<dbReference type="GO" id="GO:0101006">
    <property type="term" value="F:protein histidine phosphatase activity"/>
    <property type="evidence" value="ECO:0007669"/>
    <property type="project" value="UniProtKB-EC"/>
</dbReference>
<dbReference type="Pfam" id="PF05005">
    <property type="entry name" value="Ocnus"/>
    <property type="match status" value="1"/>
</dbReference>
<dbReference type="GO" id="GO:0005829">
    <property type="term" value="C:cytosol"/>
    <property type="evidence" value="ECO:0007669"/>
    <property type="project" value="TreeGrafter"/>
</dbReference>
<evidence type="ECO:0000256" key="6">
    <source>
        <dbReference type="ARBA" id="ARBA00014497"/>
    </source>
</evidence>
<protein>
    <recommendedName>
        <fullName evidence="6">14 kDa phosphohistidine phosphatase</fullName>
        <ecNumber evidence="5">3.9.1.3</ecNumber>
    </recommendedName>
    <alternativeName>
        <fullName evidence="11">Phosphohistidine phosphatase 1</fullName>
    </alternativeName>
    <alternativeName>
        <fullName evidence="10">Protein histidine phosphatase</fullName>
    </alternativeName>
</protein>
<dbReference type="EMBL" id="WEIX01004646">
    <property type="protein sequence ID" value="NWH19010.1"/>
    <property type="molecule type" value="Genomic_DNA"/>
</dbReference>
<keyword evidence="7" id="KW-0963">Cytoplasm</keyword>
<dbReference type="InterPro" id="IPR007702">
    <property type="entry name" value="Janus"/>
</dbReference>
<evidence type="ECO:0000256" key="9">
    <source>
        <dbReference type="ARBA" id="ARBA00022912"/>
    </source>
</evidence>
<sequence>RSRDDCECLVATRIFHQSKEKAIYVYRFAMGFGRANHSVPTEKLKTKYPGYEITQVGEGY</sequence>
<evidence type="ECO:0000256" key="7">
    <source>
        <dbReference type="ARBA" id="ARBA00022490"/>
    </source>
</evidence>
<dbReference type="AlphaFoldDB" id="A0A850TLK1"/>
<evidence type="ECO:0000256" key="8">
    <source>
        <dbReference type="ARBA" id="ARBA00022801"/>
    </source>
</evidence>
<feature type="non-terminal residue" evidence="14">
    <location>
        <position position="1"/>
    </location>
</feature>
<dbReference type="SUPFAM" id="SSF143724">
    <property type="entry name" value="PHP14-like"/>
    <property type="match status" value="1"/>
</dbReference>
<comment type="subcellular location">
    <subcellularLocation>
        <location evidence="2">Cytoplasm</location>
    </subcellularLocation>
</comment>
<keyword evidence="9" id="KW-0904">Protein phosphatase</keyword>
<comment type="function">
    <text evidence="1">Exhibits phosphohistidine phosphatase activity.</text>
</comment>
<dbReference type="PANTHER" id="PTHR12258">
    <property type="entry name" value="JANUS-A/JANUS-B"/>
    <property type="match status" value="1"/>
</dbReference>
<dbReference type="InterPro" id="IPR038596">
    <property type="entry name" value="Janus_sf"/>
</dbReference>
<evidence type="ECO:0000313" key="14">
    <source>
        <dbReference type="EMBL" id="NWH19010.1"/>
    </source>
</evidence>
<evidence type="ECO:0000256" key="11">
    <source>
        <dbReference type="ARBA" id="ARBA00030831"/>
    </source>
</evidence>
<evidence type="ECO:0000256" key="5">
    <source>
        <dbReference type="ARBA" id="ARBA00011945"/>
    </source>
</evidence>
<proteinExistence type="inferred from homology"/>
<evidence type="ECO:0000256" key="1">
    <source>
        <dbReference type="ARBA" id="ARBA00003087"/>
    </source>
</evidence>
<dbReference type="Proteomes" id="UP000640762">
    <property type="component" value="Unassembled WGS sequence"/>
</dbReference>
<evidence type="ECO:0000256" key="10">
    <source>
        <dbReference type="ARBA" id="ARBA00029952"/>
    </source>
</evidence>
<gene>
    <name evidence="14" type="primary">Phpt1_1</name>
    <name evidence="14" type="ORF">GRUAME_R15461</name>
</gene>
<reference evidence="14" key="1">
    <citation type="submission" date="2019-10" db="EMBL/GenBank/DDBJ databases">
        <title>Bird 10,000 Genomes (B10K) Project - Family phase.</title>
        <authorList>
            <person name="Zhang G."/>
        </authorList>
    </citation>
    <scope>NUCLEOTIDE SEQUENCE</scope>
    <source>
        <strain evidence="14">B10K-DU-012-65</strain>
        <tissue evidence="14">Muscle</tissue>
    </source>
</reference>
<evidence type="ECO:0000256" key="4">
    <source>
        <dbReference type="ARBA" id="ARBA00011245"/>
    </source>
</evidence>
<evidence type="ECO:0000313" key="15">
    <source>
        <dbReference type="Proteomes" id="UP000640762"/>
    </source>
</evidence>
<comment type="similarity">
    <text evidence="3">Belongs to the janus family.</text>
</comment>
<dbReference type="PANTHER" id="PTHR12258:SF10">
    <property type="entry name" value="14 KDA PHOSPHOHISTIDINE PHOSPHATASE"/>
    <property type="match status" value="1"/>
</dbReference>
<feature type="non-terminal residue" evidence="14">
    <location>
        <position position="60"/>
    </location>
</feature>